<dbReference type="PROSITE" id="PS00041">
    <property type="entry name" value="HTH_ARAC_FAMILY_1"/>
    <property type="match status" value="1"/>
</dbReference>
<gene>
    <name evidence="5" type="ORF">E6A55_31515</name>
</gene>
<proteinExistence type="predicted"/>
<dbReference type="PANTHER" id="PTHR47893">
    <property type="entry name" value="REGULATORY PROTEIN PCHR"/>
    <property type="match status" value="1"/>
</dbReference>
<evidence type="ECO:0000313" key="5">
    <source>
        <dbReference type="EMBL" id="QCC04992.1"/>
    </source>
</evidence>
<evidence type="ECO:0000259" key="4">
    <source>
        <dbReference type="PROSITE" id="PS01124"/>
    </source>
</evidence>
<evidence type="ECO:0000256" key="2">
    <source>
        <dbReference type="ARBA" id="ARBA00023125"/>
    </source>
</evidence>
<dbReference type="PANTHER" id="PTHR47893:SF1">
    <property type="entry name" value="REGULATORY PROTEIN PCHR"/>
    <property type="match status" value="1"/>
</dbReference>
<feature type="domain" description="HTH araC/xylS-type" evidence="4">
    <location>
        <begin position="298"/>
        <end position="396"/>
    </location>
</feature>
<dbReference type="Gene3D" id="1.10.10.60">
    <property type="entry name" value="Homeodomain-like"/>
    <property type="match status" value="1"/>
</dbReference>
<keyword evidence="1" id="KW-0805">Transcription regulation</keyword>
<dbReference type="InterPro" id="IPR018060">
    <property type="entry name" value="HTH_AraC"/>
</dbReference>
<dbReference type="AlphaFoldDB" id="A0AAF1D4N2"/>
<dbReference type="GO" id="GO:0043565">
    <property type="term" value="F:sequence-specific DNA binding"/>
    <property type="evidence" value="ECO:0007669"/>
    <property type="project" value="InterPro"/>
</dbReference>
<dbReference type="GO" id="GO:0003700">
    <property type="term" value="F:DNA-binding transcription factor activity"/>
    <property type="evidence" value="ECO:0007669"/>
    <property type="project" value="InterPro"/>
</dbReference>
<keyword evidence="2" id="KW-0238">DNA-binding</keyword>
<dbReference type="Pfam" id="PF12833">
    <property type="entry name" value="HTH_18"/>
    <property type="match status" value="1"/>
</dbReference>
<accession>A0AAF1D4N2</accession>
<dbReference type="Proteomes" id="UP000296079">
    <property type="component" value="Chromosome 2"/>
</dbReference>
<protein>
    <submittedName>
        <fullName evidence="5">AraC family transcriptional regulator</fullName>
    </submittedName>
</protein>
<sequence length="418" mass="47026">MRRHCAVLPGPRWHRWRSRRCRVPVNRARASASGAIQKLLGEDMMASLNLTSPEPGNDGLFRTRLAGHHARTSEAFSALRDQLGFLSSAPHGEAGLYGGSVPVSDDPEEGKWELISIRDEILLVVSDGYLTRQHSESVLPEGYIEFHFMVAGPVSVEFSEAGRIEVTSPNLTVVHQGDDMHYQVSCGPGLWRSVGLYISREYFHSFLRASMGVDGPLWHQLQKLRNEQVFCHQMPVNPEVLTAVKQLLENPYEGYRRLLFAQAKAYEVMCASLDLWQAYLESHHTAEVFSSRDLRLIEKARDLLVGDLRHMMTIPELARAVGTNTSKLKRGFKFLYGMTVFECGHRARMDRALEMLGNQRLSVNEVAFAVGYQHQTSFTASFRDYFGFAPKDARRMADLRNVRARSSSAPGVTAGEDL</sequence>
<name>A0AAF1D4N2_CUPNH</name>
<evidence type="ECO:0000313" key="6">
    <source>
        <dbReference type="Proteomes" id="UP000296079"/>
    </source>
</evidence>
<evidence type="ECO:0000256" key="3">
    <source>
        <dbReference type="ARBA" id="ARBA00023163"/>
    </source>
</evidence>
<dbReference type="PROSITE" id="PS01124">
    <property type="entry name" value="HTH_ARAC_FAMILY_2"/>
    <property type="match status" value="1"/>
</dbReference>
<organism evidence="5 6">
    <name type="scientific">Cupriavidus necator (strain ATCC 17699 / DSM 428 / KCTC 22496 / NCIMB 10442 / H16 / Stanier 337)</name>
    <name type="common">Ralstonia eutropha</name>
    <dbReference type="NCBI Taxonomy" id="381666"/>
    <lineage>
        <taxon>Bacteria</taxon>
        <taxon>Pseudomonadati</taxon>
        <taxon>Pseudomonadota</taxon>
        <taxon>Betaproteobacteria</taxon>
        <taxon>Burkholderiales</taxon>
        <taxon>Burkholderiaceae</taxon>
        <taxon>Cupriavidus</taxon>
    </lineage>
</organism>
<dbReference type="InterPro" id="IPR009057">
    <property type="entry name" value="Homeodomain-like_sf"/>
</dbReference>
<dbReference type="InterPro" id="IPR053142">
    <property type="entry name" value="PchR_regulatory_protein"/>
</dbReference>
<dbReference type="EMBL" id="CP039288">
    <property type="protein sequence ID" value="QCC04992.1"/>
    <property type="molecule type" value="Genomic_DNA"/>
</dbReference>
<keyword evidence="3" id="KW-0804">Transcription</keyword>
<reference evidence="5 6" key="1">
    <citation type="submission" date="2019-04" db="EMBL/GenBank/DDBJ databases">
        <title>Long-read de novo sequencing of Cupriavidus necator H16.</title>
        <authorList>
            <person name="Little G.T."/>
            <person name="Ehsaan M."/>
            <person name="Arenas-Lopez C."/>
            <person name="Jawed K."/>
            <person name="Winzer K."/>
            <person name="Kovacs K."/>
            <person name="Malys N."/>
            <person name="Minton N.P."/>
        </authorList>
    </citation>
    <scope>NUCLEOTIDE SEQUENCE [LARGE SCALE GENOMIC DNA]</scope>
    <source>
        <strain evidence="5 6">H16</strain>
    </source>
</reference>
<dbReference type="InterPro" id="IPR018062">
    <property type="entry name" value="HTH_AraC-typ_CS"/>
</dbReference>
<dbReference type="SMART" id="SM00342">
    <property type="entry name" value="HTH_ARAC"/>
    <property type="match status" value="1"/>
</dbReference>
<dbReference type="SUPFAM" id="SSF46689">
    <property type="entry name" value="Homeodomain-like"/>
    <property type="match status" value="2"/>
</dbReference>
<evidence type="ECO:0000256" key="1">
    <source>
        <dbReference type="ARBA" id="ARBA00023015"/>
    </source>
</evidence>